<feature type="domain" description="AMP-dependent synthetase/ligase" evidence="1">
    <location>
        <begin position="20"/>
        <end position="393"/>
    </location>
</feature>
<evidence type="ECO:0000313" key="2">
    <source>
        <dbReference type="EMBL" id="MBG0566547.1"/>
    </source>
</evidence>
<dbReference type="InterPro" id="IPR000873">
    <property type="entry name" value="AMP-dep_synth/lig_dom"/>
</dbReference>
<organism evidence="2 3">
    <name type="scientific">Actinoplanes aureus</name>
    <dbReference type="NCBI Taxonomy" id="2792083"/>
    <lineage>
        <taxon>Bacteria</taxon>
        <taxon>Bacillati</taxon>
        <taxon>Actinomycetota</taxon>
        <taxon>Actinomycetes</taxon>
        <taxon>Micromonosporales</taxon>
        <taxon>Micromonosporaceae</taxon>
        <taxon>Actinoplanes</taxon>
    </lineage>
</organism>
<dbReference type="InterPro" id="IPR042099">
    <property type="entry name" value="ANL_N_sf"/>
</dbReference>
<reference evidence="2" key="1">
    <citation type="submission" date="2020-11" db="EMBL/GenBank/DDBJ databases">
        <title>Isolation and identification of active actinomycetes.</title>
        <authorList>
            <person name="Sun X."/>
        </authorList>
    </citation>
    <scope>NUCLEOTIDE SEQUENCE</scope>
    <source>
        <strain evidence="2">NEAU-A11</strain>
    </source>
</reference>
<name>A0A931G1C0_9ACTN</name>
<protein>
    <submittedName>
        <fullName evidence="2">Acyl--CoA ligase</fullName>
    </submittedName>
</protein>
<keyword evidence="3" id="KW-1185">Reference proteome</keyword>
<accession>A0A931G1C0</accession>
<comment type="caution">
    <text evidence="2">The sequence shown here is derived from an EMBL/GenBank/DDBJ whole genome shotgun (WGS) entry which is preliminary data.</text>
</comment>
<evidence type="ECO:0000259" key="1">
    <source>
        <dbReference type="Pfam" id="PF00501"/>
    </source>
</evidence>
<dbReference type="GO" id="GO:0016405">
    <property type="term" value="F:CoA-ligase activity"/>
    <property type="evidence" value="ECO:0007669"/>
    <property type="project" value="TreeGrafter"/>
</dbReference>
<gene>
    <name evidence="2" type="ORF">I4J89_34390</name>
</gene>
<dbReference type="AlphaFoldDB" id="A0A931G1C0"/>
<dbReference type="RefSeq" id="WP_196418319.1">
    <property type="nucleotide sequence ID" value="NZ_JADQTO010000021.1"/>
</dbReference>
<dbReference type="PANTHER" id="PTHR24096">
    <property type="entry name" value="LONG-CHAIN-FATTY-ACID--COA LIGASE"/>
    <property type="match status" value="1"/>
</dbReference>
<evidence type="ECO:0000313" key="3">
    <source>
        <dbReference type="Proteomes" id="UP000598146"/>
    </source>
</evidence>
<dbReference type="SUPFAM" id="SSF56801">
    <property type="entry name" value="Acetyl-CoA synthetase-like"/>
    <property type="match status" value="1"/>
</dbReference>
<sequence length="534" mass="58691">MSRTSPYHIGRVFHWHAERRRQAVVHLDRPLDVAPAGGTEYDGAALARVVERMSDCLYAAGLRAGDRVVVAKDNHFDQPLLAAGAARLGALPVMIAPIESAETVRTLIDRAQPAVLVAGTRLLARADAAGVKLADPRIRTIAVGEPLAEPAPDVLTLADLEGGATAPVRLGGTDDPMVSTHTSGTTGVPKLVLHTAATAVGRFPARMERCAIPFLTTRHSDVTAAAVSFAHIRVLAWTASQLKMAPRKIVAISDPGLPSVERMLDRHRPTILEAMPNMFQRWEELADRRPELFARVRLYVSTFDAVHARTIRTLLDASERRFPVWGWGLGQSEITGIMVNLFTRRTVRSRVDRCSVGLPAAMVRVRVVDPATGRRQPRGKPGLLMVSTRARCLTYLGEEDRYQAKLTGRWWNSGDLGERIGWGRIRLLDREVDMIPGHSCIELESILLDRLPHASDVTILARPDGPPVPVLSMRDDRLDPDDWARATAGLPELAAPRLVAWEDVPRTATWKVRRLALQQQVLGTAEVIGTGRWT</sequence>
<dbReference type="Proteomes" id="UP000598146">
    <property type="component" value="Unassembled WGS sequence"/>
</dbReference>
<proteinExistence type="predicted"/>
<keyword evidence="2" id="KW-0436">Ligase</keyword>
<dbReference type="EMBL" id="JADQTO010000021">
    <property type="protein sequence ID" value="MBG0566547.1"/>
    <property type="molecule type" value="Genomic_DNA"/>
</dbReference>
<dbReference type="Pfam" id="PF00501">
    <property type="entry name" value="AMP-binding"/>
    <property type="match status" value="1"/>
</dbReference>
<dbReference type="Gene3D" id="3.40.50.12780">
    <property type="entry name" value="N-terminal domain of ligase-like"/>
    <property type="match status" value="1"/>
</dbReference>